<dbReference type="Proteomes" id="UP001187734">
    <property type="component" value="Unassembled WGS sequence"/>
</dbReference>
<dbReference type="AlphaFoldDB" id="A0AAE8MBR8"/>
<name>A0AAE8MBR8_9HYPO</name>
<protein>
    <submittedName>
        <fullName evidence="2">Uncharacterized protein</fullName>
    </submittedName>
</protein>
<reference evidence="2" key="1">
    <citation type="submission" date="2018-03" db="EMBL/GenBank/DDBJ databases">
        <authorList>
            <person name="Guldener U."/>
        </authorList>
    </citation>
    <scope>NUCLEOTIDE SEQUENCE</scope>
</reference>
<feature type="compositionally biased region" description="Basic and acidic residues" evidence="1">
    <location>
        <begin position="172"/>
        <end position="183"/>
    </location>
</feature>
<evidence type="ECO:0000256" key="1">
    <source>
        <dbReference type="SAM" id="MobiDB-lite"/>
    </source>
</evidence>
<keyword evidence="3" id="KW-1185">Reference proteome</keyword>
<feature type="region of interest" description="Disordered" evidence="1">
    <location>
        <begin position="158"/>
        <end position="183"/>
    </location>
</feature>
<evidence type="ECO:0000313" key="3">
    <source>
        <dbReference type="Proteomes" id="UP001187734"/>
    </source>
</evidence>
<accession>A0AAE8MBR8</accession>
<gene>
    <name evidence="2" type="ORF">FTOL_08007</name>
</gene>
<sequence>MSTNQDTGEIRKRIEATIDSFLLAYEDGREADDPSIINRAVTPDCTRQLLPASLCEALGVPPEFLMPNDMYEKLFADDLALGGVYNTATQHLVIDVDARRAAVSTTGDFKYHDGNVIALEFTFTFYFNDDGTKISKVIEVADSNAVMKMAAKARTHAESSASTVSGKGKGAKNGDHIDFSETG</sequence>
<proteinExistence type="predicted"/>
<evidence type="ECO:0000313" key="2">
    <source>
        <dbReference type="EMBL" id="SPJ79616.1"/>
    </source>
</evidence>
<dbReference type="EMBL" id="ONZP01000272">
    <property type="protein sequence ID" value="SPJ79616.1"/>
    <property type="molecule type" value="Genomic_DNA"/>
</dbReference>
<comment type="caution">
    <text evidence="2">The sequence shown here is derived from an EMBL/GenBank/DDBJ whole genome shotgun (WGS) entry which is preliminary data.</text>
</comment>
<organism evidence="2 3">
    <name type="scientific">Fusarium torulosum</name>
    <dbReference type="NCBI Taxonomy" id="33205"/>
    <lineage>
        <taxon>Eukaryota</taxon>
        <taxon>Fungi</taxon>
        <taxon>Dikarya</taxon>
        <taxon>Ascomycota</taxon>
        <taxon>Pezizomycotina</taxon>
        <taxon>Sordariomycetes</taxon>
        <taxon>Hypocreomycetidae</taxon>
        <taxon>Hypocreales</taxon>
        <taxon>Nectriaceae</taxon>
        <taxon>Fusarium</taxon>
    </lineage>
</organism>